<evidence type="ECO:0000256" key="1">
    <source>
        <dbReference type="SAM" id="MobiDB-lite"/>
    </source>
</evidence>
<feature type="domain" description="SCP" evidence="3">
    <location>
        <begin position="114"/>
        <end position="229"/>
    </location>
</feature>
<feature type="signal peptide" evidence="2">
    <location>
        <begin position="1"/>
        <end position="33"/>
    </location>
</feature>
<dbReference type="RefSeq" id="WP_084574390.1">
    <property type="nucleotide sequence ID" value="NZ_CP155572.1"/>
</dbReference>
<dbReference type="CDD" id="cd05379">
    <property type="entry name" value="CAP_bacterial"/>
    <property type="match status" value="1"/>
</dbReference>
<organism evidence="4 5">
    <name type="scientific">Sporomusa malonica</name>
    <dbReference type="NCBI Taxonomy" id="112901"/>
    <lineage>
        <taxon>Bacteria</taxon>
        <taxon>Bacillati</taxon>
        <taxon>Bacillota</taxon>
        <taxon>Negativicutes</taxon>
        <taxon>Selenomonadales</taxon>
        <taxon>Sporomusaceae</taxon>
        <taxon>Sporomusa</taxon>
    </lineage>
</organism>
<feature type="chain" id="PRO_5038600402" evidence="2">
    <location>
        <begin position="34"/>
        <end position="231"/>
    </location>
</feature>
<dbReference type="PANTHER" id="PTHR31157">
    <property type="entry name" value="SCP DOMAIN-CONTAINING PROTEIN"/>
    <property type="match status" value="1"/>
</dbReference>
<gene>
    <name evidence="4" type="ORF">SAMN04488500_10329</name>
</gene>
<keyword evidence="2" id="KW-0732">Signal</keyword>
<evidence type="ECO:0000256" key="2">
    <source>
        <dbReference type="SAM" id="SignalP"/>
    </source>
</evidence>
<dbReference type="OrthoDB" id="9783944at2"/>
<accession>A0A1W1Z6J8</accession>
<dbReference type="Proteomes" id="UP000192738">
    <property type="component" value="Unassembled WGS sequence"/>
</dbReference>
<sequence>MFKRKLCKTLTLSLLTLSLVTTSWGGAWATAHAAAADEQALEITAPSTGTTNTILGGILAIGLIAALTNQGDKADSAAPAKGTAPASPPATNPTPSAPKAPQVSGVTADEQLAVNLLNADRAANGLPPLKLNLAVTAVARQHAQDQIDRNFFAHVNPDGKSPFDRMRSAGISFGYAGENLAINRNVTAAEQAFMNSPGHRANILNAKYKQVGIGVRYSPQGSVYVVQKFID</sequence>
<dbReference type="Gene3D" id="3.40.33.10">
    <property type="entry name" value="CAP"/>
    <property type="match status" value="1"/>
</dbReference>
<dbReference type="SUPFAM" id="SSF55797">
    <property type="entry name" value="PR-1-like"/>
    <property type="match status" value="1"/>
</dbReference>
<dbReference type="AlphaFoldDB" id="A0A1W1Z6J8"/>
<evidence type="ECO:0000313" key="4">
    <source>
        <dbReference type="EMBL" id="SMC43932.1"/>
    </source>
</evidence>
<dbReference type="EMBL" id="FWXI01000003">
    <property type="protein sequence ID" value="SMC43932.1"/>
    <property type="molecule type" value="Genomic_DNA"/>
</dbReference>
<dbReference type="InterPro" id="IPR014044">
    <property type="entry name" value="CAP_dom"/>
</dbReference>
<dbReference type="InterPro" id="IPR035940">
    <property type="entry name" value="CAP_sf"/>
</dbReference>
<dbReference type="STRING" id="112901.SAMN04488500_10329"/>
<proteinExistence type="predicted"/>
<keyword evidence="5" id="KW-1185">Reference proteome</keyword>
<evidence type="ECO:0000259" key="3">
    <source>
        <dbReference type="Pfam" id="PF00188"/>
    </source>
</evidence>
<evidence type="ECO:0000313" key="5">
    <source>
        <dbReference type="Proteomes" id="UP000192738"/>
    </source>
</evidence>
<feature type="region of interest" description="Disordered" evidence="1">
    <location>
        <begin position="74"/>
        <end position="104"/>
    </location>
</feature>
<dbReference type="PANTHER" id="PTHR31157:SF1">
    <property type="entry name" value="SCP DOMAIN-CONTAINING PROTEIN"/>
    <property type="match status" value="1"/>
</dbReference>
<protein>
    <submittedName>
        <fullName evidence="4">Uncharacterized conserved protein YkwD, contains CAP (CSP/antigen 5/PR1) domain</fullName>
    </submittedName>
</protein>
<name>A0A1W1Z6J8_9FIRM</name>
<reference evidence="4 5" key="1">
    <citation type="submission" date="2017-04" db="EMBL/GenBank/DDBJ databases">
        <authorList>
            <person name="Afonso C.L."/>
            <person name="Miller P.J."/>
            <person name="Scott M.A."/>
            <person name="Spackman E."/>
            <person name="Goraichik I."/>
            <person name="Dimitrov K.M."/>
            <person name="Suarez D.L."/>
            <person name="Swayne D.E."/>
        </authorList>
    </citation>
    <scope>NUCLEOTIDE SEQUENCE [LARGE SCALE GENOMIC DNA]</scope>
    <source>
        <strain evidence="4 5">DSM 5090</strain>
    </source>
</reference>
<feature type="compositionally biased region" description="Pro residues" evidence="1">
    <location>
        <begin position="86"/>
        <end position="98"/>
    </location>
</feature>
<dbReference type="Pfam" id="PF00188">
    <property type="entry name" value="CAP"/>
    <property type="match status" value="1"/>
</dbReference>